<protein>
    <submittedName>
        <fullName evidence="2">Uncharacterized protein</fullName>
    </submittedName>
</protein>
<gene>
    <name evidence="2" type="ORF">SARC_14021</name>
</gene>
<feature type="non-terminal residue" evidence="2">
    <location>
        <position position="1"/>
    </location>
</feature>
<evidence type="ECO:0000256" key="1">
    <source>
        <dbReference type="SAM" id="MobiDB-lite"/>
    </source>
</evidence>
<keyword evidence="3" id="KW-1185">Reference proteome</keyword>
<reference evidence="2 3" key="1">
    <citation type="submission" date="2011-02" db="EMBL/GenBank/DDBJ databases">
        <title>The Genome Sequence of Sphaeroforma arctica JP610.</title>
        <authorList>
            <consortium name="The Broad Institute Genome Sequencing Platform"/>
            <person name="Russ C."/>
            <person name="Cuomo C."/>
            <person name="Young S.K."/>
            <person name="Zeng Q."/>
            <person name="Gargeya S."/>
            <person name="Alvarado L."/>
            <person name="Berlin A."/>
            <person name="Chapman S.B."/>
            <person name="Chen Z."/>
            <person name="Freedman E."/>
            <person name="Gellesch M."/>
            <person name="Goldberg J."/>
            <person name="Griggs A."/>
            <person name="Gujja S."/>
            <person name="Heilman E."/>
            <person name="Heiman D."/>
            <person name="Howarth C."/>
            <person name="Mehta T."/>
            <person name="Neiman D."/>
            <person name="Pearson M."/>
            <person name="Roberts A."/>
            <person name="Saif S."/>
            <person name="Shea T."/>
            <person name="Shenoy N."/>
            <person name="Sisk P."/>
            <person name="Stolte C."/>
            <person name="Sykes S."/>
            <person name="White J."/>
            <person name="Yandava C."/>
            <person name="Burger G."/>
            <person name="Gray M.W."/>
            <person name="Holland P.W.H."/>
            <person name="King N."/>
            <person name="Lang F.B.F."/>
            <person name="Roger A.J."/>
            <person name="Ruiz-Trillo I."/>
            <person name="Haas B."/>
            <person name="Nusbaum C."/>
            <person name="Birren B."/>
        </authorList>
    </citation>
    <scope>NUCLEOTIDE SEQUENCE [LARGE SCALE GENOMIC DNA]</scope>
    <source>
        <strain evidence="2 3">JP610</strain>
    </source>
</reference>
<dbReference type="RefSeq" id="XP_014147323.1">
    <property type="nucleotide sequence ID" value="XM_014291848.1"/>
</dbReference>
<evidence type="ECO:0000313" key="2">
    <source>
        <dbReference type="EMBL" id="KNC73421.1"/>
    </source>
</evidence>
<proteinExistence type="predicted"/>
<dbReference type="EMBL" id="KQ245640">
    <property type="protein sequence ID" value="KNC73421.1"/>
    <property type="molecule type" value="Genomic_DNA"/>
</dbReference>
<organism evidence="2 3">
    <name type="scientific">Sphaeroforma arctica JP610</name>
    <dbReference type="NCBI Taxonomy" id="667725"/>
    <lineage>
        <taxon>Eukaryota</taxon>
        <taxon>Ichthyosporea</taxon>
        <taxon>Ichthyophonida</taxon>
        <taxon>Sphaeroforma</taxon>
    </lineage>
</organism>
<feature type="non-terminal residue" evidence="2">
    <location>
        <position position="194"/>
    </location>
</feature>
<feature type="region of interest" description="Disordered" evidence="1">
    <location>
        <begin position="150"/>
        <end position="172"/>
    </location>
</feature>
<dbReference type="GeneID" id="25914525"/>
<name>A0A0L0FA53_9EUKA</name>
<evidence type="ECO:0000313" key="3">
    <source>
        <dbReference type="Proteomes" id="UP000054560"/>
    </source>
</evidence>
<dbReference type="Proteomes" id="UP000054560">
    <property type="component" value="Unassembled WGS sequence"/>
</dbReference>
<accession>A0A0L0FA53</accession>
<dbReference type="AlphaFoldDB" id="A0A0L0FA53"/>
<sequence>KGSYIRINVFTSFIEQQGDIAESSRLLKGVLNVDVQEIGYKDVADELRGIKDLSLFSNLEKPAVVLNIRQSTPRYIVKALVGELIATEQLPAELEDSAVKAVVGSSPALGLALGGDAYAIGRPTLNQYQQSPTSRNTLERSVLHTGAEDTTLHVPGGGTGRPHAGSVNSQREATEQILKDPTSMGVNIAGDQEG</sequence>